<keyword evidence="1" id="KW-0732">Signal</keyword>
<evidence type="ECO:0000313" key="2">
    <source>
        <dbReference type="EMBL" id="NDU98819.1"/>
    </source>
</evidence>
<dbReference type="AlphaFoldDB" id="A0A6L9LPF1"/>
<evidence type="ECO:0000256" key="1">
    <source>
        <dbReference type="SAM" id="SignalP"/>
    </source>
</evidence>
<dbReference type="SUPFAM" id="SSF103515">
    <property type="entry name" value="Autotransporter"/>
    <property type="match status" value="1"/>
</dbReference>
<keyword evidence="3" id="KW-1185">Reference proteome</keyword>
<protein>
    <submittedName>
        <fullName evidence="2">DUF3575 domain-containing protein</fullName>
    </submittedName>
</protein>
<dbReference type="Pfam" id="PF12099">
    <property type="entry name" value="DUF3575"/>
    <property type="match status" value="1"/>
</dbReference>
<organism evidence="2 3">
    <name type="scientific">Spirosoma terrae</name>
    <dbReference type="NCBI Taxonomy" id="1968276"/>
    <lineage>
        <taxon>Bacteria</taxon>
        <taxon>Pseudomonadati</taxon>
        <taxon>Bacteroidota</taxon>
        <taxon>Cytophagia</taxon>
        <taxon>Cytophagales</taxon>
        <taxon>Cytophagaceae</taxon>
        <taxon>Spirosoma</taxon>
    </lineage>
</organism>
<accession>A0A6L9LPF1</accession>
<dbReference type="InterPro" id="IPR036709">
    <property type="entry name" value="Autotransporte_beta_dom_sf"/>
</dbReference>
<proteinExistence type="predicted"/>
<sequence>MNTKTSFSFLICFLALSSIGRAQLLNRTVVKFNVSGAFFKSYTAQYERVLTPHSTITLSASYSPNAPLPFRDALLNQYGDNQDARRAIETTLFTKRIATVEYRFYPAGQAPRGWYVAPFVRYASMDISNDYTYTTQDGVLHQAHLNASFNAGGAGLLLGYQFLIGKHLGLDLWLLGPFYGTNVNAVFTGEDPQWTSLKPADITKLKQDIDNTDVPLYSVESTLNLPTITAKLTGPYFGVRAFGLALAYSF</sequence>
<gene>
    <name evidence="2" type="ORF">GK108_28305</name>
</gene>
<name>A0A6L9LPF1_9BACT</name>
<feature type="chain" id="PRO_5026927145" evidence="1">
    <location>
        <begin position="23"/>
        <end position="250"/>
    </location>
</feature>
<comment type="caution">
    <text evidence="2">The sequence shown here is derived from an EMBL/GenBank/DDBJ whole genome shotgun (WGS) entry which is preliminary data.</text>
</comment>
<feature type="signal peptide" evidence="1">
    <location>
        <begin position="1"/>
        <end position="22"/>
    </location>
</feature>
<dbReference type="EMBL" id="JAAFZH010000020">
    <property type="protein sequence ID" value="NDU98819.1"/>
    <property type="molecule type" value="Genomic_DNA"/>
</dbReference>
<dbReference type="InterPro" id="IPR021958">
    <property type="entry name" value="DUF3575"/>
</dbReference>
<dbReference type="RefSeq" id="WP_163954949.1">
    <property type="nucleotide sequence ID" value="NZ_JAAFZH010000020.1"/>
</dbReference>
<evidence type="ECO:0000313" key="3">
    <source>
        <dbReference type="Proteomes" id="UP000474175"/>
    </source>
</evidence>
<reference evidence="2 3" key="1">
    <citation type="submission" date="2020-02" db="EMBL/GenBank/DDBJ databases">
        <title>Draft genome sequence of two Spirosoma agri KCTC 52727 and Spirosoma terrae KCTC 52035.</title>
        <authorList>
            <person name="Rojas J."/>
            <person name="Ambika Manirajan B."/>
            <person name="Suarez C."/>
            <person name="Ratering S."/>
            <person name="Schnell S."/>
        </authorList>
    </citation>
    <scope>NUCLEOTIDE SEQUENCE [LARGE SCALE GENOMIC DNA]</scope>
    <source>
        <strain evidence="2 3">KCTC 52035</strain>
    </source>
</reference>
<dbReference type="Proteomes" id="UP000474175">
    <property type="component" value="Unassembled WGS sequence"/>
</dbReference>